<dbReference type="Proteomes" id="UP001060170">
    <property type="component" value="Chromosome 4"/>
</dbReference>
<feature type="non-terminal residue" evidence="1">
    <location>
        <position position="1181"/>
    </location>
</feature>
<name>A0ACC0EQ97_9BASI</name>
<sequence length="1181" mass="131921">MFSNPLVFVSFICLLARSSFVLLSCDSNAIVDKDDCLRALHQIVYKVDNTLDTDSKRFSYIYGNCSIAVSNAYGASATRNEVENAFIRIFDQCAPHTGAGTVPAAKNLFLSVGNGLTGGDAPYNSDFLFLKPTCGLNKNAPHTTKEDCLKVILDMSTQPNLLGYDLCLGNQPEETQTTFCSLRLGFTNLFNTQNKQGKNKEKKTGSQAISSNLEAPTSEVVDIAQDSDEENSKIKHKRQRRDPFEDPRAFFSVPFHRKDDPESKLAQTHTCLWCSKELRASGSSLSNLCTHRDGSRQTGRNSYGFPKRQEAITAGAKLPLTVHEEETLKISETCGTITNYFAPTAKFDNGANLFKRKWAANSAREVYLDLQDAMLKRLKTTDSGSNNNTMAETMHTKLRDINGSVELEWDYATMHIKCVCHKMALVVNAGLNKLGLQAPLPSKLRKAFLGSFPYINTMEKIVKESEDEAVGLNMNEGDDESDNDNDSDDLDDDEDDMIEEQSNTEAEQSNQSGNSQISTKSVTNCNSQNQTKSATNRNSSSELNELTKALDFVVKKITRLCVWRQEFDRRAKVFDEREGGKPLKGLIAGYGIPWNIKYQSRKRAYKAREVLDSMLHDEYIKYQDQIVRSSRQENRKKLGHFKEIQFTAKDWMMIDELNQELKPFNRLTKIMEGDGPTGAFVLPNYYQIIADLKRKEEACDRGHAFHPMFVKMIDKLQVYQDEALNCETLVMATLLHPLFRLRLFSHCWPEKAIPAQQLLERHFSSRDKIMKNQKSNGKEKSTQTTQPINKENIFELFNAPPALDKNEELEAYIKNIDHTPGPSAKDPKSVLVWWKSGVLTMKDGAQGDNGRLIVKYLFIFRSALALLGIFNPSTQSSLLVQLQALSLMAPESQPSDLPHPEPTEGEAGNATDQSEPQPRRSRRASSIVVQPNMVQPSADSRVKIARPANQKRAAEPSSDGGSVRSEVSAQAKTKRKPNKKKRRQSKTKPTVKANQASVANSVVNPDGEPYDYDQDSDDASIEIAPKNDKKKKEAEYIKVLQYFEAPVWKEGDAPGSTLNYQCKWCKGTYCAQVSSRGNLKIHRDGSSQADKNPHGCPNRNQAKLAGVELPPSVSEQIAVEDNTDSDYGNADDEGLNAGRESADDDPDSADENPDTLSNPRVPRAAAGKHIKSTRLRELTEK</sequence>
<reference evidence="2" key="2">
    <citation type="journal article" date="2018" name="Mol. Plant Microbe Interact.">
        <title>Genome sequence resources for the wheat stripe rust pathogen (Puccinia striiformis f. sp. tritici) and the barley stripe rust pathogen (Puccinia striiformis f. sp. hordei).</title>
        <authorList>
            <person name="Xia C."/>
            <person name="Wang M."/>
            <person name="Yin C."/>
            <person name="Cornejo O.E."/>
            <person name="Hulbert S.H."/>
            <person name="Chen X."/>
        </authorList>
    </citation>
    <scope>NUCLEOTIDE SEQUENCE [LARGE SCALE GENOMIC DNA]</scope>
    <source>
        <strain evidence="2">93-210</strain>
    </source>
</reference>
<gene>
    <name evidence="1" type="ORF">MJO28_004475</name>
</gene>
<proteinExistence type="predicted"/>
<protein>
    <submittedName>
        <fullName evidence="1">Uncharacterized protein</fullName>
    </submittedName>
</protein>
<dbReference type="EMBL" id="CM045868">
    <property type="protein sequence ID" value="KAI7957380.1"/>
    <property type="molecule type" value="Genomic_DNA"/>
</dbReference>
<reference evidence="1 2" key="3">
    <citation type="journal article" date="2022" name="Microbiol. Spectr.">
        <title>Folding features and dynamics of 3D genome architecture in plant fungal pathogens.</title>
        <authorList>
            <person name="Xia C."/>
        </authorList>
    </citation>
    <scope>NUCLEOTIDE SEQUENCE [LARGE SCALE GENOMIC DNA]</scope>
    <source>
        <strain evidence="1 2">93-210</strain>
    </source>
</reference>
<evidence type="ECO:0000313" key="2">
    <source>
        <dbReference type="Proteomes" id="UP001060170"/>
    </source>
</evidence>
<accession>A0ACC0EQ97</accession>
<comment type="caution">
    <text evidence="1">The sequence shown here is derived from an EMBL/GenBank/DDBJ whole genome shotgun (WGS) entry which is preliminary data.</text>
</comment>
<reference evidence="2" key="1">
    <citation type="journal article" date="2018" name="BMC Genomics">
        <title>Genomic insights into host adaptation between the wheat stripe rust pathogen (Puccinia striiformis f. sp. tritici) and the barley stripe rust pathogen (Puccinia striiformis f. sp. hordei).</title>
        <authorList>
            <person name="Xia C."/>
            <person name="Wang M."/>
            <person name="Yin C."/>
            <person name="Cornejo O.E."/>
            <person name="Hulbert S.H."/>
            <person name="Chen X."/>
        </authorList>
    </citation>
    <scope>NUCLEOTIDE SEQUENCE [LARGE SCALE GENOMIC DNA]</scope>
    <source>
        <strain evidence="2">93-210</strain>
    </source>
</reference>
<evidence type="ECO:0000313" key="1">
    <source>
        <dbReference type="EMBL" id="KAI7957380.1"/>
    </source>
</evidence>
<keyword evidence="2" id="KW-1185">Reference proteome</keyword>
<organism evidence="1 2">
    <name type="scientific">Puccinia striiformis f. sp. tritici</name>
    <dbReference type="NCBI Taxonomy" id="168172"/>
    <lineage>
        <taxon>Eukaryota</taxon>
        <taxon>Fungi</taxon>
        <taxon>Dikarya</taxon>
        <taxon>Basidiomycota</taxon>
        <taxon>Pucciniomycotina</taxon>
        <taxon>Pucciniomycetes</taxon>
        <taxon>Pucciniales</taxon>
        <taxon>Pucciniaceae</taxon>
        <taxon>Puccinia</taxon>
    </lineage>
</organism>